<gene>
    <name evidence="1" type="ORF">I8748_34330</name>
</gene>
<evidence type="ECO:0000313" key="2">
    <source>
        <dbReference type="Proteomes" id="UP000632766"/>
    </source>
</evidence>
<comment type="caution">
    <text evidence="1">The sequence shown here is derived from an EMBL/GenBank/DDBJ whole genome shotgun (WGS) entry which is preliminary data.</text>
</comment>
<dbReference type="RefSeq" id="WP_198128890.1">
    <property type="nucleotide sequence ID" value="NZ_JAECZC010000111.1"/>
</dbReference>
<dbReference type="Proteomes" id="UP000632766">
    <property type="component" value="Unassembled WGS sequence"/>
</dbReference>
<protein>
    <submittedName>
        <fullName evidence="1">Uncharacterized protein</fullName>
    </submittedName>
</protein>
<sequence length="202" mass="23056">MSYDTARQQHIRWLHKQIEEKMSALTEAEVRVSQLRADIEYFKLMLNIHEKANTDALSQDTSIMLNSDQSSNGESNQSQTNNLIFADNTKYGVGDDNKRSPKEMLRAEFANKTLAEVAEIVLNRRNEALTADEIARAIFITQDNDEYVRARNSLSTELRRGAREGRWQQIGRGSFASTQVAYLRDKNVVTPHFSTNGNRTNN</sequence>
<proteinExistence type="predicted"/>
<evidence type="ECO:0000313" key="1">
    <source>
        <dbReference type="EMBL" id="MBH8567170.1"/>
    </source>
</evidence>
<name>A0A8J7I0R3_9NOST</name>
<accession>A0A8J7I0R3</accession>
<keyword evidence="2" id="KW-1185">Reference proteome</keyword>
<dbReference type="EMBL" id="JAECZC010000111">
    <property type="protein sequence ID" value="MBH8567170.1"/>
    <property type="molecule type" value="Genomic_DNA"/>
</dbReference>
<organism evidence="1 2">
    <name type="scientific">Amazonocrinis nigriterrae CENA67</name>
    <dbReference type="NCBI Taxonomy" id="2794033"/>
    <lineage>
        <taxon>Bacteria</taxon>
        <taxon>Bacillati</taxon>
        <taxon>Cyanobacteriota</taxon>
        <taxon>Cyanophyceae</taxon>
        <taxon>Nostocales</taxon>
        <taxon>Nostocaceae</taxon>
        <taxon>Amazonocrinis</taxon>
        <taxon>Amazonocrinis nigriterrae</taxon>
    </lineage>
</organism>
<dbReference type="AlphaFoldDB" id="A0A8J7I0R3"/>
<reference evidence="1 2" key="1">
    <citation type="journal article" date="2021" name="Int. J. Syst. Evol. Microbiol.">
        <title>Amazonocrinis nigriterrae gen. nov., sp. nov., Atlanticothrix silvestris gen. nov., sp. nov. and Dendronalium phyllosphericum gen. nov., sp. nov., nostocacean cyanobacteria from Brazilian environments.</title>
        <authorList>
            <person name="Alvarenga D.O."/>
            <person name="Andreote A.P.D."/>
            <person name="Branco L.H.Z."/>
            <person name="Delbaje E."/>
            <person name="Cruz R.B."/>
            <person name="Varani A.M."/>
            <person name="Fiore M.F."/>
        </authorList>
    </citation>
    <scope>NUCLEOTIDE SEQUENCE [LARGE SCALE GENOMIC DNA]</scope>
    <source>
        <strain evidence="1 2">CENA67</strain>
    </source>
</reference>